<dbReference type="OrthoDB" id="274691at2759"/>
<dbReference type="FunCoup" id="B4JLA6">
    <property type="interactions" value="187"/>
</dbReference>
<dbReference type="GO" id="GO:0030246">
    <property type="term" value="F:carbohydrate binding"/>
    <property type="evidence" value="ECO:0007669"/>
    <property type="project" value="InterPro"/>
</dbReference>
<dbReference type="InterPro" id="IPR011013">
    <property type="entry name" value="Gal_mutarotase_sf_dom"/>
</dbReference>
<comment type="catalytic activity">
    <reaction evidence="1">
        <text>alpha-D-galactose = beta-D-galactose</text>
        <dbReference type="Rhea" id="RHEA:28675"/>
        <dbReference type="ChEBI" id="CHEBI:27667"/>
        <dbReference type="ChEBI" id="CHEBI:28061"/>
        <dbReference type="EC" id="5.1.3.3"/>
    </reaction>
    <physiologicalReaction direction="right-to-left" evidence="1">
        <dbReference type="Rhea" id="RHEA:28677"/>
    </physiologicalReaction>
</comment>
<evidence type="ECO:0000256" key="1">
    <source>
        <dbReference type="ARBA" id="ARBA00001712"/>
    </source>
</evidence>
<evidence type="ECO:0000256" key="6">
    <source>
        <dbReference type="ARBA" id="ARBA00023277"/>
    </source>
</evidence>
<feature type="binding site" evidence="10">
    <location>
        <begin position="185"/>
        <end position="187"/>
    </location>
    <ligand>
        <name>beta-D-galactose</name>
        <dbReference type="ChEBI" id="CHEBI:27667"/>
    </ligand>
</feature>
<proteinExistence type="inferred from homology"/>
<comment type="similarity">
    <text evidence="4 8">Belongs to the aldose epimerase family.</text>
</comment>
<evidence type="ECO:0000313" key="11">
    <source>
        <dbReference type="EMBL" id="EDW00359.1"/>
    </source>
</evidence>
<dbReference type="SUPFAM" id="SSF74650">
    <property type="entry name" value="Galactose mutarotase-like"/>
    <property type="match status" value="1"/>
</dbReference>
<dbReference type="UniPathway" id="UPA00242"/>
<dbReference type="CDD" id="cd09019">
    <property type="entry name" value="galactose_mutarotase_like"/>
    <property type="match status" value="1"/>
</dbReference>
<dbReference type="PhylomeDB" id="B4JLA6"/>
<comment type="catalytic activity">
    <reaction evidence="8">
        <text>alpha-D-glucose = beta-D-glucose</text>
        <dbReference type="Rhea" id="RHEA:10264"/>
        <dbReference type="ChEBI" id="CHEBI:15903"/>
        <dbReference type="ChEBI" id="CHEBI:17925"/>
        <dbReference type="EC" id="5.1.3.3"/>
    </reaction>
</comment>
<keyword evidence="5 8" id="KW-0413">Isomerase</keyword>
<name>B4JLA6_DROGR</name>
<evidence type="ECO:0000313" key="12">
    <source>
        <dbReference type="Proteomes" id="UP000001070"/>
    </source>
</evidence>
<comment type="function">
    <text evidence="7">Mutarotase that catalyzes the interconversion of beta-D-galactose and alpha-D-galactose during galactose metabolism. Beta-D-galactose is metabolized in the liver into glucose 1-phosphate, the primary metabolic fuel, by the action of four enzymes that constitute the Leloir pathway: GALM, GALK1 (galactokinase), GALT (galactose-1-phosphate uridylyltransferase) and GALE (UDP-galactose-4'-epimerase). Involved in the maintenance of the equilibrium between the beta- and alpha-anomers of galactose, therefore ensuring a sufficient supply of the alpha-anomer for GALK1. Also active on D-glucose although shows a preference for galactose over glucose.</text>
</comment>
<comment type="pathway">
    <text evidence="3 8">Carbohydrate metabolism; hexose metabolism.</text>
</comment>
<protein>
    <recommendedName>
        <fullName evidence="8">Aldose 1-epimerase</fullName>
        <ecNumber evidence="8">5.1.3.3</ecNumber>
    </recommendedName>
</protein>
<evidence type="ECO:0000256" key="4">
    <source>
        <dbReference type="ARBA" id="ARBA00006206"/>
    </source>
</evidence>
<keyword evidence="12" id="KW-1185">Reference proteome</keyword>
<dbReference type="EC" id="5.1.3.3" evidence="8"/>
<gene>
    <name evidence="11" type="primary">Dgri\GH11905</name>
    <name evidence="11" type="ORF">Dgri_GH11905</name>
</gene>
<dbReference type="EMBL" id="CH916370">
    <property type="protein sequence ID" value="EDW00359.1"/>
    <property type="molecule type" value="Genomic_DNA"/>
</dbReference>
<dbReference type="AlphaFoldDB" id="B4JLA6"/>
<evidence type="ECO:0000256" key="3">
    <source>
        <dbReference type="ARBA" id="ARBA00005028"/>
    </source>
</evidence>
<dbReference type="InParanoid" id="B4JLA6"/>
<dbReference type="InterPro" id="IPR015443">
    <property type="entry name" value="Aldose_1-epimerase"/>
</dbReference>
<evidence type="ECO:0000256" key="2">
    <source>
        <dbReference type="ARBA" id="ARBA00004947"/>
    </source>
</evidence>
<dbReference type="Gene3D" id="2.70.98.10">
    <property type="match status" value="1"/>
</dbReference>
<dbReference type="GO" id="GO:0004034">
    <property type="term" value="F:aldose 1-epimerase activity"/>
    <property type="evidence" value="ECO:0007669"/>
    <property type="project" value="UniProtKB-EC"/>
</dbReference>
<dbReference type="Pfam" id="PF01263">
    <property type="entry name" value="Aldose_epim"/>
    <property type="match status" value="1"/>
</dbReference>
<evidence type="ECO:0000256" key="9">
    <source>
        <dbReference type="PIRSR" id="PIRSR005096-2"/>
    </source>
</evidence>
<dbReference type="SMR" id="B4JLA6"/>
<dbReference type="InterPro" id="IPR008183">
    <property type="entry name" value="Aldose_1/G6P_1-epimerase"/>
</dbReference>
<dbReference type="HOGENOM" id="CLU_031753_2_1_1"/>
<comment type="pathway">
    <text evidence="2">Carbohydrate metabolism; galactose metabolism.</text>
</comment>
<accession>B4JLA6</accession>
<dbReference type="PANTHER" id="PTHR10091">
    <property type="entry name" value="ALDOSE-1-EPIMERASE"/>
    <property type="match status" value="1"/>
</dbReference>
<dbReference type="Proteomes" id="UP000001070">
    <property type="component" value="Unassembled WGS sequence"/>
</dbReference>
<dbReference type="GO" id="GO:0006006">
    <property type="term" value="P:glucose metabolic process"/>
    <property type="evidence" value="ECO:0007669"/>
    <property type="project" value="TreeGrafter"/>
</dbReference>
<sequence>MVKVVEDIFGIAINPFTERAQVVRRYTISNSSHLSVAIIQLGASIQSIKCPDAYHNVDDVVLGFDDIAGYEANRELKFGCMLGRVADRVANGEFVMDRRKVRVSQNFKNQHQIDGGFIGFDRIIWDLHMLRPDGITLRHTSADGHEGYPGNLIVLLHFTMDDDNRFHIRIEARTDQPTPVNISNHCYFNMAGQKLGRKGLLEHRLVIAAEHTIETGSESMPTGRFSPVDNTVYDMRVPAFIGDRLRQFENNPITAGFDVCYAIDKDFDANILHFVGRFLHPESGRFLDIHSNQPGMRFTTANNFPNDSHDEEPIMGKECARYCQYSGFSVQMEKFPDTMNNLDFPTALIMPSELYFHETIYTFGVHESWQCCATTEELEEIGEHIVRYT</sequence>
<dbReference type="UniPathway" id="UPA00214"/>
<evidence type="ECO:0000256" key="8">
    <source>
        <dbReference type="PIRNR" id="PIRNR005096"/>
    </source>
</evidence>
<keyword evidence="6 8" id="KW-0119">Carbohydrate metabolism</keyword>
<organism evidence="12">
    <name type="scientific">Drosophila grimshawi</name>
    <name type="common">Hawaiian fruit fly</name>
    <name type="synonym">Idiomyia grimshawi</name>
    <dbReference type="NCBI Taxonomy" id="7222"/>
    <lineage>
        <taxon>Eukaryota</taxon>
        <taxon>Metazoa</taxon>
        <taxon>Ecdysozoa</taxon>
        <taxon>Arthropoda</taxon>
        <taxon>Hexapoda</taxon>
        <taxon>Insecta</taxon>
        <taxon>Pterygota</taxon>
        <taxon>Neoptera</taxon>
        <taxon>Endopterygota</taxon>
        <taxon>Diptera</taxon>
        <taxon>Brachycera</taxon>
        <taxon>Muscomorpha</taxon>
        <taxon>Ephydroidea</taxon>
        <taxon>Drosophilidae</taxon>
        <taxon>Drosophila</taxon>
        <taxon>Hawaiian Drosophila</taxon>
    </lineage>
</organism>
<dbReference type="PIRSF" id="PIRSF005096">
    <property type="entry name" value="GALM"/>
    <property type="match status" value="1"/>
</dbReference>
<dbReference type="OMA" id="ESWKCCA"/>
<dbReference type="PANTHER" id="PTHR10091:SF0">
    <property type="entry name" value="GALACTOSE MUTAROTASE"/>
    <property type="match status" value="1"/>
</dbReference>
<dbReference type="STRING" id="7222.B4JLA6"/>
<evidence type="ECO:0000256" key="7">
    <source>
        <dbReference type="ARBA" id="ARBA00045743"/>
    </source>
</evidence>
<dbReference type="KEGG" id="dgr:6565492"/>
<evidence type="ECO:0000256" key="5">
    <source>
        <dbReference type="ARBA" id="ARBA00023235"/>
    </source>
</evidence>
<feature type="binding site" evidence="9">
    <location>
        <position position="258"/>
    </location>
    <ligand>
        <name>beta-D-galactose</name>
        <dbReference type="ChEBI" id="CHEBI:27667"/>
    </ligand>
</feature>
<dbReference type="eggNOG" id="KOG1604">
    <property type="taxonomic scope" value="Eukaryota"/>
</dbReference>
<dbReference type="InterPro" id="IPR047215">
    <property type="entry name" value="Galactose_mutarotase-like"/>
</dbReference>
<evidence type="ECO:0000256" key="10">
    <source>
        <dbReference type="PIRSR" id="PIRSR005096-3"/>
    </source>
</evidence>
<reference evidence="11 12" key="1">
    <citation type="journal article" date="2007" name="Nature">
        <title>Evolution of genes and genomes on the Drosophila phylogeny.</title>
        <authorList>
            <consortium name="Drosophila 12 Genomes Consortium"/>
            <person name="Clark A.G."/>
            <person name="Eisen M.B."/>
            <person name="Smith D.R."/>
            <person name="Bergman C.M."/>
            <person name="Oliver B."/>
            <person name="Markow T.A."/>
            <person name="Kaufman T.C."/>
            <person name="Kellis M."/>
            <person name="Gelbart W."/>
            <person name="Iyer V.N."/>
            <person name="Pollard D.A."/>
            <person name="Sackton T.B."/>
            <person name="Larracuente A.M."/>
            <person name="Singh N.D."/>
            <person name="Abad J.P."/>
            <person name="Abt D.N."/>
            <person name="Adryan B."/>
            <person name="Aguade M."/>
            <person name="Akashi H."/>
            <person name="Anderson W.W."/>
            <person name="Aquadro C.F."/>
            <person name="Ardell D.H."/>
            <person name="Arguello R."/>
            <person name="Artieri C.G."/>
            <person name="Barbash D.A."/>
            <person name="Barker D."/>
            <person name="Barsanti P."/>
            <person name="Batterham P."/>
            <person name="Batzoglou S."/>
            <person name="Begun D."/>
            <person name="Bhutkar A."/>
            <person name="Blanco E."/>
            <person name="Bosak S.A."/>
            <person name="Bradley R.K."/>
            <person name="Brand A.D."/>
            <person name="Brent M.R."/>
            <person name="Brooks A.N."/>
            <person name="Brown R.H."/>
            <person name="Butlin R.K."/>
            <person name="Caggese C."/>
            <person name="Calvi B.R."/>
            <person name="Bernardo de Carvalho A."/>
            <person name="Caspi A."/>
            <person name="Castrezana S."/>
            <person name="Celniker S.E."/>
            <person name="Chang J.L."/>
            <person name="Chapple C."/>
            <person name="Chatterji S."/>
            <person name="Chinwalla A."/>
            <person name="Civetta A."/>
            <person name="Clifton S.W."/>
            <person name="Comeron J.M."/>
            <person name="Costello J.C."/>
            <person name="Coyne J.A."/>
            <person name="Daub J."/>
            <person name="David R.G."/>
            <person name="Delcher A.L."/>
            <person name="Delehaunty K."/>
            <person name="Do C.B."/>
            <person name="Ebling H."/>
            <person name="Edwards K."/>
            <person name="Eickbush T."/>
            <person name="Evans J.D."/>
            <person name="Filipski A."/>
            <person name="Findeiss S."/>
            <person name="Freyhult E."/>
            <person name="Fulton L."/>
            <person name="Fulton R."/>
            <person name="Garcia A.C."/>
            <person name="Gardiner A."/>
            <person name="Garfield D.A."/>
            <person name="Garvin B.E."/>
            <person name="Gibson G."/>
            <person name="Gilbert D."/>
            <person name="Gnerre S."/>
            <person name="Godfrey J."/>
            <person name="Good R."/>
            <person name="Gotea V."/>
            <person name="Gravely B."/>
            <person name="Greenberg A.J."/>
            <person name="Griffiths-Jones S."/>
            <person name="Gross S."/>
            <person name="Guigo R."/>
            <person name="Gustafson E.A."/>
            <person name="Haerty W."/>
            <person name="Hahn M.W."/>
            <person name="Halligan D.L."/>
            <person name="Halpern A.L."/>
            <person name="Halter G.M."/>
            <person name="Han M.V."/>
            <person name="Heger A."/>
            <person name="Hillier L."/>
            <person name="Hinrichs A.S."/>
            <person name="Holmes I."/>
            <person name="Hoskins R.A."/>
            <person name="Hubisz M.J."/>
            <person name="Hultmark D."/>
            <person name="Huntley M.A."/>
            <person name="Jaffe D.B."/>
            <person name="Jagadeeshan S."/>
            <person name="Jeck W.R."/>
            <person name="Johnson J."/>
            <person name="Jones C.D."/>
            <person name="Jordan W.C."/>
            <person name="Karpen G.H."/>
            <person name="Kataoka E."/>
            <person name="Keightley P.D."/>
            <person name="Kheradpour P."/>
            <person name="Kirkness E.F."/>
            <person name="Koerich L.B."/>
            <person name="Kristiansen K."/>
            <person name="Kudrna D."/>
            <person name="Kulathinal R.J."/>
            <person name="Kumar S."/>
            <person name="Kwok R."/>
            <person name="Lander E."/>
            <person name="Langley C.H."/>
            <person name="Lapoint R."/>
            <person name="Lazzaro B.P."/>
            <person name="Lee S.J."/>
            <person name="Levesque L."/>
            <person name="Li R."/>
            <person name="Lin C.F."/>
            <person name="Lin M.F."/>
            <person name="Lindblad-Toh K."/>
            <person name="Llopart A."/>
            <person name="Long M."/>
            <person name="Low L."/>
            <person name="Lozovsky E."/>
            <person name="Lu J."/>
            <person name="Luo M."/>
            <person name="Machado C.A."/>
            <person name="Makalowski W."/>
            <person name="Marzo M."/>
            <person name="Matsuda M."/>
            <person name="Matzkin L."/>
            <person name="McAllister B."/>
            <person name="McBride C.S."/>
            <person name="McKernan B."/>
            <person name="McKernan K."/>
            <person name="Mendez-Lago M."/>
            <person name="Minx P."/>
            <person name="Mollenhauer M.U."/>
            <person name="Montooth K."/>
            <person name="Mount S.M."/>
            <person name="Mu X."/>
            <person name="Myers E."/>
            <person name="Negre B."/>
            <person name="Newfeld S."/>
            <person name="Nielsen R."/>
            <person name="Noor M.A."/>
            <person name="O'Grady P."/>
            <person name="Pachter L."/>
            <person name="Papaceit M."/>
            <person name="Parisi M.J."/>
            <person name="Parisi M."/>
            <person name="Parts L."/>
            <person name="Pedersen J.S."/>
            <person name="Pesole G."/>
            <person name="Phillippy A.M."/>
            <person name="Ponting C.P."/>
            <person name="Pop M."/>
            <person name="Porcelli D."/>
            <person name="Powell J.R."/>
            <person name="Prohaska S."/>
            <person name="Pruitt K."/>
            <person name="Puig M."/>
            <person name="Quesneville H."/>
            <person name="Ram K.R."/>
            <person name="Rand D."/>
            <person name="Rasmussen M.D."/>
            <person name="Reed L.K."/>
            <person name="Reenan R."/>
            <person name="Reily A."/>
            <person name="Remington K.A."/>
            <person name="Rieger T.T."/>
            <person name="Ritchie M.G."/>
            <person name="Robin C."/>
            <person name="Rogers Y.H."/>
            <person name="Rohde C."/>
            <person name="Rozas J."/>
            <person name="Rubenfield M.J."/>
            <person name="Ruiz A."/>
            <person name="Russo S."/>
            <person name="Salzberg S.L."/>
            <person name="Sanchez-Gracia A."/>
            <person name="Saranga D.J."/>
            <person name="Sato H."/>
            <person name="Schaeffer S.W."/>
            <person name="Schatz M.C."/>
            <person name="Schlenke T."/>
            <person name="Schwartz R."/>
            <person name="Segarra C."/>
            <person name="Singh R.S."/>
            <person name="Sirot L."/>
            <person name="Sirota M."/>
            <person name="Sisneros N.B."/>
            <person name="Smith C.D."/>
            <person name="Smith T.F."/>
            <person name="Spieth J."/>
            <person name="Stage D.E."/>
            <person name="Stark A."/>
            <person name="Stephan W."/>
            <person name="Strausberg R.L."/>
            <person name="Strempel S."/>
            <person name="Sturgill D."/>
            <person name="Sutton G."/>
            <person name="Sutton G.G."/>
            <person name="Tao W."/>
            <person name="Teichmann S."/>
            <person name="Tobari Y.N."/>
            <person name="Tomimura Y."/>
            <person name="Tsolas J.M."/>
            <person name="Valente V.L."/>
            <person name="Venter E."/>
            <person name="Venter J.C."/>
            <person name="Vicario S."/>
            <person name="Vieira F.G."/>
            <person name="Vilella A.J."/>
            <person name="Villasante A."/>
            <person name="Walenz B."/>
            <person name="Wang J."/>
            <person name="Wasserman M."/>
            <person name="Watts T."/>
            <person name="Wilson D."/>
            <person name="Wilson R.K."/>
            <person name="Wing R.A."/>
            <person name="Wolfner M.F."/>
            <person name="Wong A."/>
            <person name="Wong G.K."/>
            <person name="Wu C.I."/>
            <person name="Wu G."/>
            <person name="Yamamoto D."/>
            <person name="Yang H.P."/>
            <person name="Yang S.P."/>
            <person name="Yorke J.A."/>
            <person name="Yoshida K."/>
            <person name="Zdobnov E."/>
            <person name="Zhang P."/>
            <person name="Zhang Y."/>
            <person name="Zimin A.V."/>
            <person name="Baldwin J."/>
            <person name="Abdouelleil A."/>
            <person name="Abdulkadir J."/>
            <person name="Abebe A."/>
            <person name="Abera B."/>
            <person name="Abreu J."/>
            <person name="Acer S.C."/>
            <person name="Aftuck L."/>
            <person name="Alexander A."/>
            <person name="An P."/>
            <person name="Anderson E."/>
            <person name="Anderson S."/>
            <person name="Arachi H."/>
            <person name="Azer M."/>
            <person name="Bachantsang P."/>
            <person name="Barry A."/>
            <person name="Bayul T."/>
            <person name="Berlin A."/>
            <person name="Bessette D."/>
            <person name="Bloom T."/>
            <person name="Blye J."/>
            <person name="Boguslavskiy L."/>
            <person name="Bonnet C."/>
            <person name="Boukhgalter B."/>
            <person name="Bourzgui I."/>
            <person name="Brown A."/>
            <person name="Cahill P."/>
            <person name="Channer S."/>
            <person name="Cheshatsang Y."/>
            <person name="Chuda L."/>
            <person name="Citroen M."/>
            <person name="Collymore A."/>
            <person name="Cooke P."/>
            <person name="Costello M."/>
            <person name="D'Aco K."/>
            <person name="Daza R."/>
            <person name="De Haan G."/>
            <person name="DeGray S."/>
            <person name="DeMaso C."/>
            <person name="Dhargay N."/>
            <person name="Dooley K."/>
            <person name="Dooley E."/>
            <person name="Doricent M."/>
            <person name="Dorje P."/>
            <person name="Dorjee K."/>
            <person name="Dupes A."/>
            <person name="Elong R."/>
            <person name="Falk J."/>
            <person name="Farina A."/>
            <person name="Faro S."/>
            <person name="Ferguson D."/>
            <person name="Fisher S."/>
            <person name="Foley C.D."/>
            <person name="Franke A."/>
            <person name="Friedrich D."/>
            <person name="Gadbois L."/>
            <person name="Gearin G."/>
            <person name="Gearin C.R."/>
            <person name="Giannoukos G."/>
            <person name="Goode T."/>
            <person name="Graham J."/>
            <person name="Grandbois E."/>
            <person name="Grewal S."/>
            <person name="Gyaltsen K."/>
            <person name="Hafez N."/>
            <person name="Hagos B."/>
            <person name="Hall J."/>
            <person name="Henson C."/>
            <person name="Hollinger A."/>
            <person name="Honan T."/>
            <person name="Huard M.D."/>
            <person name="Hughes L."/>
            <person name="Hurhula B."/>
            <person name="Husby M.E."/>
            <person name="Kamat A."/>
            <person name="Kanga B."/>
            <person name="Kashin S."/>
            <person name="Khazanovich D."/>
            <person name="Kisner P."/>
            <person name="Lance K."/>
            <person name="Lara M."/>
            <person name="Lee W."/>
            <person name="Lennon N."/>
            <person name="Letendre F."/>
            <person name="LeVine R."/>
            <person name="Lipovsky A."/>
            <person name="Liu X."/>
            <person name="Liu J."/>
            <person name="Liu S."/>
            <person name="Lokyitsang T."/>
            <person name="Lokyitsang Y."/>
            <person name="Lubonja R."/>
            <person name="Lui A."/>
            <person name="MacDonald P."/>
            <person name="Magnisalis V."/>
            <person name="Maru K."/>
            <person name="Matthews C."/>
            <person name="McCusker W."/>
            <person name="McDonough S."/>
            <person name="Mehta T."/>
            <person name="Meldrim J."/>
            <person name="Meneus L."/>
            <person name="Mihai O."/>
            <person name="Mihalev A."/>
            <person name="Mihova T."/>
            <person name="Mittelman R."/>
            <person name="Mlenga V."/>
            <person name="Montmayeur A."/>
            <person name="Mulrain L."/>
            <person name="Navidi A."/>
            <person name="Naylor J."/>
            <person name="Negash T."/>
            <person name="Nguyen T."/>
            <person name="Nguyen N."/>
            <person name="Nicol R."/>
            <person name="Norbu C."/>
            <person name="Norbu N."/>
            <person name="Novod N."/>
            <person name="O'Neill B."/>
            <person name="Osman S."/>
            <person name="Markiewicz E."/>
            <person name="Oyono O.L."/>
            <person name="Patti C."/>
            <person name="Phunkhang P."/>
            <person name="Pierre F."/>
            <person name="Priest M."/>
            <person name="Raghuraman S."/>
            <person name="Rege F."/>
            <person name="Reyes R."/>
            <person name="Rise C."/>
            <person name="Rogov P."/>
            <person name="Ross K."/>
            <person name="Ryan E."/>
            <person name="Settipalli S."/>
            <person name="Shea T."/>
            <person name="Sherpa N."/>
            <person name="Shi L."/>
            <person name="Shih D."/>
            <person name="Sparrow T."/>
            <person name="Spaulding J."/>
            <person name="Stalker J."/>
            <person name="Stange-Thomann N."/>
            <person name="Stavropoulos S."/>
            <person name="Stone C."/>
            <person name="Strader C."/>
            <person name="Tesfaye S."/>
            <person name="Thomson T."/>
            <person name="Thoulutsang Y."/>
            <person name="Thoulutsang D."/>
            <person name="Topham K."/>
            <person name="Topping I."/>
            <person name="Tsamla T."/>
            <person name="Vassiliev H."/>
            <person name="Vo A."/>
            <person name="Wangchuk T."/>
            <person name="Wangdi T."/>
            <person name="Weiand M."/>
            <person name="Wilkinson J."/>
            <person name="Wilson A."/>
            <person name="Yadav S."/>
            <person name="Young G."/>
            <person name="Yu Q."/>
            <person name="Zembek L."/>
            <person name="Zhong D."/>
            <person name="Zimmer A."/>
            <person name="Zwirko Z."/>
            <person name="Jaffe D.B."/>
            <person name="Alvarez P."/>
            <person name="Brockman W."/>
            <person name="Butler J."/>
            <person name="Chin C."/>
            <person name="Gnerre S."/>
            <person name="Grabherr M."/>
            <person name="Kleber M."/>
            <person name="Mauceli E."/>
            <person name="MacCallum I."/>
        </authorList>
    </citation>
    <scope>NUCLEOTIDE SEQUENCE [LARGE SCALE GENOMIC DNA]</scope>
    <source>
        <strain evidence="12">Tucson 15287-2541.00</strain>
    </source>
</reference>
<dbReference type="GO" id="GO:0033499">
    <property type="term" value="P:galactose catabolic process via UDP-galactose, Leloir pathway"/>
    <property type="evidence" value="ECO:0007669"/>
    <property type="project" value="TreeGrafter"/>
</dbReference>
<dbReference type="InterPro" id="IPR014718">
    <property type="entry name" value="GH-type_carb-bd"/>
</dbReference>